<evidence type="ECO:0000256" key="6">
    <source>
        <dbReference type="ARBA" id="ARBA00022989"/>
    </source>
</evidence>
<dbReference type="PANTHER" id="PTHR23502:SF132">
    <property type="entry name" value="POLYAMINE TRANSPORTER 2-RELATED"/>
    <property type="match status" value="1"/>
</dbReference>
<dbReference type="PROSITE" id="PS50850">
    <property type="entry name" value="MFS"/>
    <property type="match status" value="1"/>
</dbReference>
<dbReference type="GO" id="GO:0005886">
    <property type="term" value="C:plasma membrane"/>
    <property type="evidence" value="ECO:0007669"/>
    <property type="project" value="UniProtKB-SubCell"/>
</dbReference>
<dbReference type="CDD" id="cd17320">
    <property type="entry name" value="MFS_MdfA_MDR_like"/>
    <property type="match status" value="1"/>
</dbReference>
<evidence type="ECO:0000256" key="7">
    <source>
        <dbReference type="ARBA" id="ARBA00023136"/>
    </source>
</evidence>
<dbReference type="STRING" id="1577474.GA0111570_103363"/>
<comment type="similarity">
    <text evidence="2">Belongs to the major facilitator superfamily. Bcr/CmlA family.</text>
</comment>
<organism evidence="10 11">
    <name type="scientific">Raineyella antarctica</name>
    <dbReference type="NCBI Taxonomy" id="1577474"/>
    <lineage>
        <taxon>Bacteria</taxon>
        <taxon>Bacillati</taxon>
        <taxon>Actinomycetota</taxon>
        <taxon>Actinomycetes</taxon>
        <taxon>Propionibacteriales</taxon>
        <taxon>Propionibacteriaceae</taxon>
        <taxon>Raineyella</taxon>
    </lineage>
</organism>
<dbReference type="InterPro" id="IPR036259">
    <property type="entry name" value="MFS_trans_sf"/>
</dbReference>
<feature type="transmembrane region" description="Helical" evidence="8">
    <location>
        <begin position="348"/>
        <end position="370"/>
    </location>
</feature>
<keyword evidence="5 8" id="KW-0812">Transmembrane</keyword>
<feature type="transmembrane region" description="Helical" evidence="8">
    <location>
        <begin position="169"/>
        <end position="188"/>
    </location>
</feature>
<keyword evidence="6 8" id="KW-1133">Transmembrane helix</keyword>
<feature type="transmembrane region" description="Helical" evidence="8">
    <location>
        <begin position="287"/>
        <end position="304"/>
    </location>
</feature>
<evidence type="ECO:0000256" key="3">
    <source>
        <dbReference type="ARBA" id="ARBA00022448"/>
    </source>
</evidence>
<evidence type="ECO:0000256" key="1">
    <source>
        <dbReference type="ARBA" id="ARBA00004651"/>
    </source>
</evidence>
<reference evidence="10 11" key="1">
    <citation type="submission" date="2016-06" db="EMBL/GenBank/DDBJ databases">
        <authorList>
            <person name="Olsen C.W."/>
            <person name="Carey S."/>
            <person name="Hinshaw L."/>
            <person name="Karasin A.I."/>
        </authorList>
    </citation>
    <scope>NUCLEOTIDE SEQUENCE [LARGE SCALE GENOMIC DNA]</scope>
    <source>
        <strain evidence="10 11">LZ-22</strain>
    </source>
</reference>
<feature type="transmembrane region" description="Helical" evidence="8">
    <location>
        <begin position="142"/>
        <end position="163"/>
    </location>
</feature>
<dbReference type="InterPro" id="IPR005829">
    <property type="entry name" value="Sugar_transporter_CS"/>
</dbReference>
<dbReference type="Proteomes" id="UP000199086">
    <property type="component" value="Unassembled WGS sequence"/>
</dbReference>
<dbReference type="NCBIfam" id="TIGR00710">
    <property type="entry name" value="efflux_Bcr_CflA"/>
    <property type="match status" value="1"/>
</dbReference>
<dbReference type="Pfam" id="PF07690">
    <property type="entry name" value="MFS_1"/>
    <property type="match status" value="1"/>
</dbReference>
<evidence type="ECO:0000256" key="5">
    <source>
        <dbReference type="ARBA" id="ARBA00022692"/>
    </source>
</evidence>
<evidence type="ECO:0000313" key="10">
    <source>
        <dbReference type="EMBL" id="SDB81899.1"/>
    </source>
</evidence>
<dbReference type="PROSITE" id="PS00216">
    <property type="entry name" value="SUGAR_TRANSPORT_1"/>
    <property type="match status" value="1"/>
</dbReference>
<protein>
    <submittedName>
        <fullName evidence="10">MFS transporter, DHA1 family, bicyclomycin/chloramphenicol resistance protein</fullName>
    </submittedName>
</protein>
<dbReference type="AlphaFoldDB" id="A0A1G6GJ02"/>
<name>A0A1G6GJ02_9ACTN</name>
<gene>
    <name evidence="10" type="ORF">GA0111570_103363</name>
</gene>
<feature type="transmembrane region" description="Helical" evidence="8">
    <location>
        <begin position="50"/>
        <end position="69"/>
    </location>
</feature>
<feature type="transmembrane region" description="Helical" evidence="8">
    <location>
        <begin position="376"/>
        <end position="394"/>
    </location>
</feature>
<proteinExistence type="inferred from homology"/>
<evidence type="ECO:0000256" key="8">
    <source>
        <dbReference type="SAM" id="Phobius"/>
    </source>
</evidence>
<keyword evidence="3" id="KW-0813">Transport</keyword>
<dbReference type="InterPro" id="IPR020846">
    <property type="entry name" value="MFS_dom"/>
</dbReference>
<feature type="domain" description="Major facilitator superfamily (MFS) profile" evidence="9">
    <location>
        <begin position="14"/>
        <end position="399"/>
    </location>
</feature>
<feature type="transmembrane region" description="Helical" evidence="8">
    <location>
        <begin position="310"/>
        <end position="327"/>
    </location>
</feature>
<feature type="transmembrane region" description="Helical" evidence="8">
    <location>
        <begin position="81"/>
        <end position="107"/>
    </location>
</feature>
<dbReference type="InterPro" id="IPR004812">
    <property type="entry name" value="Efflux_drug-R_Bcr/CmlA"/>
</dbReference>
<dbReference type="EMBL" id="FMYF01000003">
    <property type="protein sequence ID" value="SDB81899.1"/>
    <property type="molecule type" value="Genomic_DNA"/>
</dbReference>
<evidence type="ECO:0000259" key="9">
    <source>
        <dbReference type="PROSITE" id="PS50850"/>
    </source>
</evidence>
<feature type="transmembrane region" description="Helical" evidence="8">
    <location>
        <begin position="113"/>
        <end position="130"/>
    </location>
</feature>
<dbReference type="RefSeq" id="WP_175557361.1">
    <property type="nucleotide sequence ID" value="NZ_FMYF01000003.1"/>
</dbReference>
<dbReference type="Gene3D" id="1.20.1720.10">
    <property type="entry name" value="Multidrug resistance protein D"/>
    <property type="match status" value="1"/>
</dbReference>
<evidence type="ECO:0000313" key="11">
    <source>
        <dbReference type="Proteomes" id="UP000199086"/>
    </source>
</evidence>
<accession>A0A1G6GJ02</accession>
<dbReference type="GO" id="GO:1990961">
    <property type="term" value="P:xenobiotic detoxification by transmembrane export across the plasma membrane"/>
    <property type="evidence" value="ECO:0007669"/>
    <property type="project" value="InterPro"/>
</dbReference>
<feature type="transmembrane region" description="Helical" evidence="8">
    <location>
        <begin position="256"/>
        <end position="275"/>
    </location>
</feature>
<keyword evidence="11" id="KW-1185">Reference proteome</keyword>
<dbReference type="SUPFAM" id="SSF103473">
    <property type="entry name" value="MFS general substrate transporter"/>
    <property type="match status" value="1"/>
</dbReference>
<dbReference type="PANTHER" id="PTHR23502">
    <property type="entry name" value="MAJOR FACILITATOR SUPERFAMILY"/>
    <property type="match status" value="1"/>
</dbReference>
<comment type="subcellular location">
    <subcellularLocation>
        <location evidence="1">Cell membrane</location>
        <topology evidence="1">Multi-pass membrane protein</topology>
    </subcellularLocation>
</comment>
<dbReference type="InterPro" id="IPR011701">
    <property type="entry name" value="MFS"/>
</dbReference>
<dbReference type="GO" id="GO:0042910">
    <property type="term" value="F:xenobiotic transmembrane transporter activity"/>
    <property type="evidence" value="ECO:0007669"/>
    <property type="project" value="InterPro"/>
</dbReference>
<feature type="transmembrane region" description="Helical" evidence="8">
    <location>
        <begin position="217"/>
        <end position="236"/>
    </location>
</feature>
<evidence type="ECO:0000256" key="4">
    <source>
        <dbReference type="ARBA" id="ARBA00022475"/>
    </source>
</evidence>
<keyword evidence="4" id="KW-1003">Cell membrane</keyword>
<keyword evidence="7 8" id="KW-0472">Membrane</keyword>
<sequence>MSIPTPAGGRYARLVLVLGLLSATAALSTDTYLPAFPAMARDLAATESQVQATLAGSLIGLGLGQIVTGPLSDALGRRRPVLVGVTLHIVASLLCAIAPNVSFLIAFRLVQGLAGTAGMIAATAVVRDLFVGRRAAVLYSRMALVMGLTPVIAPTVGGFMLAVTSWRGVFLALAVIGVVMLVLTALWLPETLPPQRRHVLGMATALRAYGSLFRDPVFLMMIAVVGLASASIFTYVSASPFVLQNMYGMSAQSFGLVFGGVALSIVAMSQVNPLLLARFGIITTQTLILATAVVSVLVMLVVVSNGWGGWWGYVLPLVGIVGGLPAQQANSAAMALHHQGAASGTASAMLGAARFGVGGLATPLVGLLLGSTPVPSVVMLTVTTGLGLALFLLVRPRLRGYLQEDRGR</sequence>
<evidence type="ECO:0000256" key="2">
    <source>
        <dbReference type="ARBA" id="ARBA00006236"/>
    </source>
</evidence>